<gene>
    <name evidence="3" type="ORF">WG950_13120</name>
</gene>
<organism evidence="3 4">
    <name type="scientific">Polaribacter marinaquae</name>
    <dbReference type="NCBI Taxonomy" id="1642819"/>
    <lineage>
        <taxon>Bacteria</taxon>
        <taxon>Pseudomonadati</taxon>
        <taxon>Bacteroidota</taxon>
        <taxon>Flavobacteriia</taxon>
        <taxon>Flavobacteriales</taxon>
        <taxon>Flavobacteriaceae</taxon>
    </lineage>
</organism>
<proteinExistence type="predicted"/>
<name>A0ABZ2TQS0_9FLAO</name>
<dbReference type="InterPro" id="IPR045175">
    <property type="entry name" value="M28_fam"/>
</dbReference>
<dbReference type="PROSITE" id="PS51257">
    <property type="entry name" value="PROKAR_LIPOPROTEIN"/>
    <property type="match status" value="1"/>
</dbReference>
<protein>
    <submittedName>
        <fullName evidence="3">M28 family peptidase</fullName>
    </submittedName>
</protein>
<evidence type="ECO:0000259" key="2">
    <source>
        <dbReference type="Pfam" id="PF04389"/>
    </source>
</evidence>
<evidence type="ECO:0000313" key="4">
    <source>
        <dbReference type="Proteomes" id="UP001491088"/>
    </source>
</evidence>
<dbReference type="InterPro" id="IPR007484">
    <property type="entry name" value="Peptidase_M28"/>
</dbReference>
<feature type="domain" description="Peptidase M28" evidence="2">
    <location>
        <begin position="129"/>
        <end position="329"/>
    </location>
</feature>
<dbReference type="Gene3D" id="3.40.630.10">
    <property type="entry name" value="Zn peptidases"/>
    <property type="match status" value="1"/>
</dbReference>
<keyword evidence="4" id="KW-1185">Reference proteome</keyword>
<dbReference type="RefSeq" id="WP_340932972.1">
    <property type="nucleotide sequence ID" value="NZ_CP150496.1"/>
</dbReference>
<dbReference type="PANTHER" id="PTHR12147:SF26">
    <property type="entry name" value="PEPTIDASE M28 DOMAIN-CONTAINING PROTEIN"/>
    <property type="match status" value="1"/>
</dbReference>
<dbReference type="EMBL" id="CP150496">
    <property type="protein sequence ID" value="WYW55466.1"/>
    <property type="molecule type" value="Genomic_DNA"/>
</dbReference>
<evidence type="ECO:0000313" key="3">
    <source>
        <dbReference type="EMBL" id="WYW55466.1"/>
    </source>
</evidence>
<feature type="chain" id="PRO_5046096031" evidence="1">
    <location>
        <begin position="19"/>
        <end position="348"/>
    </location>
</feature>
<evidence type="ECO:0000256" key="1">
    <source>
        <dbReference type="SAM" id="SignalP"/>
    </source>
</evidence>
<reference evidence="3 4" key="1">
    <citation type="submission" date="2024-03" db="EMBL/GenBank/DDBJ databases">
        <authorList>
            <person name="Cao K."/>
        </authorList>
    </citation>
    <scope>NUCLEOTIDE SEQUENCE [LARGE SCALE GENOMIC DNA]</scope>
    <source>
        <strain evidence="3 4">MCCC 1K00696</strain>
    </source>
</reference>
<dbReference type="Pfam" id="PF04389">
    <property type="entry name" value="Peptidase_M28"/>
    <property type="match status" value="1"/>
</dbReference>
<dbReference type="PANTHER" id="PTHR12147">
    <property type="entry name" value="METALLOPEPTIDASE M28 FAMILY MEMBER"/>
    <property type="match status" value="1"/>
</dbReference>
<dbReference type="SUPFAM" id="SSF53187">
    <property type="entry name" value="Zn-dependent exopeptidases"/>
    <property type="match status" value="1"/>
</dbReference>
<keyword evidence="1" id="KW-0732">Signal</keyword>
<feature type="signal peptide" evidence="1">
    <location>
        <begin position="1"/>
        <end position="18"/>
    </location>
</feature>
<dbReference type="Proteomes" id="UP001491088">
    <property type="component" value="Chromosome"/>
</dbReference>
<accession>A0ABZ2TQS0</accession>
<sequence length="348" mass="37973">MRKIIGAFLAMSLMLSCAIVTKGKDGKAGTAGEPGLNGKKGADGISGKLVKPEKTFFIDSNLVRKHLYTLAADDMEGRKSGTPGIEKAAVYIENEYKKIGLTTFKGLKDYRQTFTFKNRRTKEDITSSNIIGVLEGKSKKNEYVIISAHYDHLGMKKSGEGDLIYNGANDDASGVTGLLVLAKYFKEMGNERTIVFASFTAEEMGLIGSTHFGKGIDADKFVAGINLEMIGKTPSFGPNTAWLTGFDRSDFGKIIQKNLEGTGYQLFPDPYKKFNLFFRSDNASLARLGVPSHTFSTTPIDVDPDYHKLTDEAETLNMTVITQTIQAVAKGTESIINGTDTPTRVIIK</sequence>